<dbReference type="PANTHER" id="PTHR24421">
    <property type="entry name" value="NITRATE/NITRITE SENSOR PROTEIN NARX-RELATED"/>
    <property type="match status" value="1"/>
</dbReference>
<dbReference type="SUPFAM" id="SSF55874">
    <property type="entry name" value="ATPase domain of HSP90 chaperone/DNA topoisomerase II/histidine kinase"/>
    <property type="match status" value="1"/>
</dbReference>
<evidence type="ECO:0000313" key="9">
    <source>
        <dbReference type="Proteomes" id="UP000605897"/>
    </source>
</evidence>
<feature type="transmembrane region" description="Helical" evidence="6">
    <location>
        <begin position="43"/>
        <end position="63"/>
    </location>
</feature>
<keyword evidence="6" id="KW-0472">Membrane</keyword>
<dbReference type="InterPro" id="IPR036890">
    <property type="entry name" value="HATPase_C_sf"/>
</dbReference>
<reference evidence="9" key="1">
    <citation type="journal article" date="2019" name="Int. J. Syst. Evol. Microbiol.">
        <title>The Global Catalogue of Microorganisms (GCM) 10K type strain sequencing project: providing services to taxonomists for standard genome sequencing and annotation.</title>
        <authorList>
            <consortium name="The Broad Institute Genomics Platform"/>
            <consortium name="The Broad Institute Genome Sequencing Center for Infectious Disease"/>
            <person name="Wu L."/>
            <person name="Ma J."/>
        </authorList>
    </citation>
    <scope>NUCLEOTIDE SEQUENCE [LARGE SCALE GENOMIC DNA]</scope>
    <source>
        <strain evidence="9">CGMCC 4.7677</strain>
    </source>
</reference>
<keyword evidence="5" id="KW-0902">Two-component regulatory system</keyword>
<proteinExistence type="predicted"/>
<comment type="caution">
    <text evidence="8">The sequence shown here is derived from an EMBL/GenBank/DDBJ whole genome shotgun (WGS) entry which is preliminary data.</text>
</comment>
<organism evidence="8 9">
    <name type="scientific">Amycolatopsis deserti</name>
    <dbReference type="NCBI Taxonomy" id="185696"/>
    <lineage>
        <taxon>Bacteria</taxon>
        <taxon>Bacillati</taxon>
        <taxon>Actinomycetota</taxon>
        <taxon>Actinomycetes</taxon>
        <taxon>Pseudonocardiales</taxon>
        <taxon>Pseudonocardiaceae</taxon>
        <taxon>Amycolatopsis</taxon>
    </lineage>
</organism>
<keyword evidence="4" id="KW-0418">Kinase</keyword>
<dbReference type="Pfam" id="PF02518">
    <property type="entry name" value="HATPase_c"/>
    <property type="match status" value="1"/>
</dbReference>
<dbReference type="InterPro" id="IPR003594">
    <property type="entry name" value="HATPase_dom"/>
</dbReference>
<dbReference type="EC" id="2.7.13.3" evidence="2"/>
<dbReference type="Proteomes" id="UP000605897">
    <property type="component" value="Unassembled WGS sequence"/>
</dbReference>
<dbReference type="CDD" id="cd16917">
    <property type="entry name" value="HATPase_UhpB-NarQ-NarX-like"/>
    <property type="match status" value="1"/>
</dbReference>
<feature type="transmembrane region" description="Helical" evidence="6">
    <location>
        <begin position="12"/>
        <end position="37"/>
    </location>
</feature>
<feature type="domain" description="Histidine kinase/HSP90-like ATPase" evidence="7">
    <location>
        <begin position="276"/>
        <end position="364"/>
    </location>
</feature>
<dbReference type="EMBL" id="BNAU01000001">
    <property type="protein sequence ID" value="GHE77058.1"/>
    <property type="molecule type" value="Genomic_DNA"/>
</dbReference>
<keyword evidence="9" id="KW-1185">Reference proteome</keyword>
<evidence type="ECO:0000256" key="3">
    <source>
        <dbReference type="ARBA" id="ARBA00022679"/>
    </source>
</evidence>
<evidence type="ECO:0000256" key="2">
    <source>
        <dbReference type="ARBA" id="ARBA00012438"/>
    </source>
</evidence>
<keyword evidence="6" id="KW-1133">Transmembrane helix</keyword>
<dbReference type="Gene3D" id="3.30.565.10">
    <property type="entry name" value="Histidine kinase-like ATPase, C-terminal domain"/>
    <property type="match status" value="1"/>
</dbReference>
<keyword evidence="3" id="KW-0808">Transferase</keyword>
<evidence type="ECO:0000256" key="5">
    <source>
        <dbReference type="ARBA" id="ARBA00023012"/>
    </source>
</evidence>
<evidence type="ECO:0000256" key="6">
    <source>
        <dbReference type="SAM" id="Phobius"/>
    </source>
</evidence>
<evidence type="ECO:0000256" key="1">
    <source>
        <dbReference type="ARBA" id="ARBA00000085"/>
    </source>
</evidence>
<name>A0ABQ3IE94_9PSEU</name>
<accession>A0ABQ3IE94</accession>
<dbReference type="RefSeq" id="WP_191242657.1">
    <property type="nucleotide sequence ID" value="NZ_BNAU01000001.1"/>
</dbReference>
<protein>
    <recommendedName>
        <fullName evidence="2">histidine kinase</fullName>
        <ecNumber evidence="2">2.7.13.3</ecNumber>
    </recommendedName>
</protein>
<evidence type="ECO:0000313" key="8">
    <source>
        <dbReference type="EMBL" id="GHE77058.1"/>
    </source>
</evidence>
<evidence type="ECO:0000256" key="4">
    <source>
        <dbReference type="ARBA" id="ARBA00022777"/>
    </source>
</evidence>
<sequence>MDSGRGQVEAEFVRALGQLSGLVRGIALAVLSVFGVLSTPTGALPVAFALLGLALVAGAADCYHALTGKARALACALTCGRAVAICVAQPWTVAGLWAPNVLTITGITVQWQWPPRVTVPVITGLLAVEAAVLGLGEAAPTLVRVVLESTLARLAFVLLLRATRWGERVRDRQAALERAETLALERRRQEREYLALLHDTASATFLMVALHEAEPAAVAGYARRDLALLTGERGGPAAHDSLVDLEPSLRGIVEQSPLAVGIDWEPVPLLPASVALALARAVREALLNVERHAGVTAARVSVTRERHGAVVTVADEGAGFDPETVPGQRRGIPGSLVGRMAAVGGSATVTSRPGAGTVVRLVWPDV</sequence>
<dbReference type="PANTHER" id="PTHR24421:SF10">
    <property type="entry name" value="NITRATE_NITRITE SENSOR PROTEIN NARQ"/>
    <property type="match status" value="1"/>
</dbReference>
<gene>
    <name evidence="8" type="ORF">GCM10017786_02940</name>
</gene>
<evidence type="ECO:0000259" key="7">
    <source>
        <dbReference type="Pfam" id="PF02518"/>
    </source>
</evidence>
<keyword evidence="6" id="KW-0812">Transmembrane</keyword>
<dbReference type="InterPro" id="IPR050482">
    <property type="entry name" value="Sensor_HK_TwoCompSys"/>
</dbReference>
<comment type="catalytic activity">
    <reaction evidence="1">
        <text>ATP + protein L-histidine = ADP + protein N-phospho-L-histidine.</text>
        <dbReference type="EC" id="2.7.13.3"/>
    </reaction>
</comment>